<comment type="domain">
    <text evidence="6">The N-terminal region contains the highly conserved SGGXDS motif, predicted to be a P-loop motif involved in ATP binding.</text>
</comment>
<protein>
    <recommendedName>
        <fullName evidence="6">tRNA(Ile)-lysidine synthase</fullName>
        <ecNumber evidence="6">6.3.4.19</ecNumber>
    </recommendedName>
    <alternativeName>
        <fullName evidence="6">tRNA(Ile)-2-lysyl-cytidine synthase</fullName>
    </alternativeName>
    <alternativeName>
        <fullName evidence="6">tRNA(Ile)-lysidine synthetase</fullName>
    </alternativeName>
</protein>
<keyword evidence="4 6" id="KW-0067">ATP-binding</keyword>
<organism evidence="9 10">
    <name type="scientific">Eiseniibacteriota bacterium</name>
    <dbReference type="NCBI Taxonomy" id="2212470"/>
    <lineage>
        <taxon>Bacteria</taxon>
        <taxon>Candidatus Eiseniibacteriota</taxon>
    </lineage>
</organism>
<comment type="similarity">
    <text evidence="6">Belongs to the tRNA(Ile)-lysidine synthase family.</text>
</comment>
<dbReference type="NCBIfam" id="TIGR02432">
    <property type="entry name" value="lysidine_TilS_N"/>
    <property type="match status" value="1"/>
</dbReference>
<dbReference type="GO" id="GO:0006400">
    <property type="term" value="P:tRNA modification"/>
    <property type="evidence" value="ECO:0007669"/>
    <property type="project" value="UniProtKB-UniRule"/>
</dbReference>
<comment type="subcellular location">
    <subcellularLocation>
        <location evidence="6">Cytoplasm</location>
    </subcellularLocation>
</comment>
<comment type="catalytic activity">
    <reaction evidence="5 6">
        <text>cytidine(34) in tRNA(Ile2) + L-lysine + ATP = lysidine(34) in tRNA(Ile2) + AMP + diphosphate + H(+)</text>
        <dbReference type="Rhea" id="RHEA:43744"/>
        <dbReference type="Rhea" id="RHEA-COMP:10625"/>
        <dbReference type="Rhea" id="RHEA-COMP:10670"/>
        <dbReference type="ChEBI" id="CHEBI:15378"/>
        <dbReference type="ChEBI" id="CHEBI:30616"/>
        <dbReference type="ChEBI" id="CHEBI:32551"/>
        <dbReference type="ChEBI" id="CHEBI:33019"/>
        <dbReference type="ChEBI" id="CHEBI:82748"/>
        <dbReference type="ChEBI" id="CHEBI:83665"/>
        <dbReference type="ChEBI" id="CHEBI:456215"/>
        <dbReference type="EC" id="6.3.4.19"/>
    </reaction>
</comment>
<evidence type="ECO:0000256" key="4">
    <source>
        <dbReference type="ARBA" id="ARBA00022840"/>
    </source>
</evidence>
<evidence type="ECO:0000256" key="5">
    <source>
        <dbReference type="ARBA" id="ARBA00048539"/>
    </source>
</evidence>
<keyword evidence="1 6" id="KW-0436">Ligase</keyword>
<dbReference type="SUPFAM" id="SSF52402">
    <property type="entry name" value="Adenine nucleotide alpha hydrolases-like"/>
    <property type="match status" value="1"/>
</dbReference>
<feature type="compositionally biased region" description="Basic and acidic residues" evidence="7">
    <location>
        <begin position="348"/>
        <end position="357"/>
    </location>
</feature>
<dbReference type="EMBL" id="VGIY01000041">
    <property type="protein sequence ID" value="MBM3316780.1"/>
    <property type="molecule type" value="Genomic_DNA"/>
</dbReference>
<dbReference type="InterPro" id="IPR011063">
    <property type="entry name" value="TilS/TtcA_N"/>
</dbReference>
<proteinExistence type="inferred from homology"/>
<evidence type="ECO:0000256" key="2">
    <source>
        <dbReference type="ARBA" id="ARBA00022694"/>
    </source>
</evidence>
<dbReference type="AlphaFoldDB" id="A0A937X7U2"/>
<evidence type="ECO:0000313" key="10">
    <source>
        <dbReference type="Proteomes" id="UP000748308"/>
    </source>
</evidence>
<dbReference type="SUPFAM" id="SSF82829">
    <property type="entry name" value="MesJ substrate recognition domain-like"/>
    <property type="match status" value="1"/>
</dbReference>
<dbReference type="HAMAP" id="MF_01161">
    <property type="entry name" value="tRNA_Ile_lys_synt"/>
    <property type="match status" value="1"/>
</dbReference>
<dbReference type="Pfam" id="PF01171">
    <property type="entry name" value="ATP_bind_3"/>
    <property type="match status" value="1"/>
</dbReference>
<dbReference type="PANTHER" id="PTHR43033">
    <property type="entry name" value="TRNA(ILE)-LYSIDINE SYNTHASE-RELATED"/>
    <property type="match status" value="1"/>
</dbReference>
<evidence type="ECO:0000259" key="8">
    <source>
        <dbReference type="Pfam" id="PF01171"/>
    </source>
</evidence>
<dbReference type="Proteomes" id="UP000748308">
    <property type="component" value="Unassembled WGS sequence"/>
</dbReference>
<feature type="region of interest" description="Disordered" evidence="7">
    <location>
        <begin position="348"/>
        <end position="377"/>
    </location>
</feature>
<dbReference type="InterPro" id="IPR012094">
    <property type="entry name" value="tRNA_Ile_lys_synt"/>
</dbReference>
<evidence type="ECO:0000256" key="1">
    <source>
        <dbReference type="ARBA" id="ARBA00022598"/>
    </source>
</evidence>
<comment type="function">
    <text evidence="6">Ligates lysine onto the cytidine present at position 34 of the AUA codon-specific tRNA(Ile) that contains the anticodon CAU, in an ATP-dependent manner. Cytidine is converted to lysidine, thus changing the amino acid specificity of the tRNA from methionine to isoleucine.</text>
</comment>
<dbReference type="EC" id="6.3.4.19" evidence="6"/>
<feature type="binding site" evidence="6">
    <location>
        <begin position="37"/>
        <end position="42"/>
    </location>
    <ligand>
        <name>ATP</name>
        <dbReference type="ChEBI" id="CHEBI:30616"/>
    </ligand>
</feature>
<dbReference type="InterPro" id="IPR012795">
    <property type="entry name" value="tRNA_Ile_lys_synt_N"/>
</dbReference>
<evidence type="ECO:0000256" key="3">
    <source>
        <dbReference type="ARBA" id="ARBA00022741"/>
    </source>
</evidence>
<keyword evidence="6" id="KW-0963">Cytoplasm</keyword>
<comment type="caution">
    <text evidence="9">The sequence shown here is derived from an EMBL/GenBank/DDBJ whole genome shotgun (WGS) entry which is preliminary data.</text>
</comment>
<dbReference type="PANTHER" id="PTHR43033:SF1">
    <property type="entry name" value="TRNA(ILE)-LYSIDINE SYNTHASE-RELATED"/>
    <property type="match status" value="1"/>
</dbReference>
<dbReference type="Gene3D" id="3.40.50.620">
    <property type="entry name" value="HUPs"/>
    <property type="match status" value="1"/>
</dbReference>
<dbReference type="InterPro" id="IPR014729">
    <property type="entry name" value="Rossmann-like_a/b/a_fold"/>
</dbReference>
<gene>
    <name evidence="6 9" type="primary">tilS</name>
    <name evidence="9" type="ORF">FJY75_02905</name>
</gene>
<dbReference type="CDD" id="cd01992">
    <property type="entry name" value="TilS_N"/>
    <property type="match status" value="1"/>
</dbReference>
<evidence type="ECO:0000313" key="9">
    <source>
        <dbReference type="EMBL" id="MBM3316780.1"/>
    </source>
</evidence>
<dbReference type="GO" id="GO:0005737">
    <property type="term" value="C:cytoplasm"/>
    <property type="evidence" value="ECO:0007669"/>
    <property type="project" value="UniProtKB-SubCell"/>
</dbReference>
<feature type="domain" description="tRNA(Ile)-lysidine/2-thiocytidine synthase N-terminal" evidence="8">
    <location>
        <begin position="32"/>
        <end position="223"/>
    </location>
</feature>
<keyword evidence="3 6" id="KW-0547">Nucleotide-binding</keyword>
<reference evidence="9" key="1">
    <citation type="submission" date="2019-03" db="EMBL/GenBank/DDBJ databases">
        <title>Lake Tanganyika Metagenome-Assembled Genomes (MAGs).</title>
        <authorList>
            <person name="Tran P."/>
        </authorList>
    </citation>
    <scope>NUCLEOTIDE SEQUENCE</scope>
    <source>
        <strain evidence="9">M_DeepCast_400m_m2_100</strain>
    </source>
</reference>
<evidence type="ECO:0000256" key="7">
    <source>
        <dbReference type="SAM" id="MobiDB-lite"/>
    </source>
</evidence>
<accession>A0A937X7U2</accession>
<name>A0A937X7U2_UNCEI</name>
<dbReference type="GO" id="GO:0005524">
    <property type="term" value="F:ATP binding"/>
    <property type="evidence" value="ECO:0007669"/>
    <property type="project" value="UniProtKB-UniRule"/>
</dbReference>
<evidence type="ECO:0000256" key="6">
    <source>
        <dbReference type="HAMAP-Rule" id="MF_01161"/>
    </source>
</evidence>
<keyword evidence="2 6" id="KW-0819">tRNA processing</keyword>
<dbReference type="GO" id="GO:0032267">
    <property type="term" value="F:tRNA(Ile)-lysidine synthase activity"/>
    <property type="evidence" value="ECO:0007669"/>
    <property type="project" value="UniProtKB-EC"/>
</dbReference>
<sequence>MNAAPNQAESRRFLLRWEQALRPLLPPEGARLLAAVSGGCDSVCLAALLRHSAGERAPRTLALGHVHHGLRPEADAEEAFVRRLGESWGLPVFAARVRPRETASARGWSLEQAARADRRDALARLCREARCGVLALGHQMDDQAETVLLRLLRGAGPRGLGGMEPSLTLPLEAGQTEPITLIRPLLGWRRRQVRAMARALGLEWLEDASNLDPRHARNRVRHELIPTLERDYNPRVVRALAGLADRLRRESAPAARAAEETARRCLRPAAPGETALLVDLDGLATEPEAVATRVLWLAYQRLAGPDAPLGGAHMRALWSLATAPNAPPAEVHLPGAVRARRRRSTLRLEYHEPRPGNEKNGAALQNPVEGGPGGSLD</sequence>